<keyword evidence="2 11" id="KW-0813">Transport</keyword>
<accession>A0ABV7CN63</accession>
<name>A0ABV7CN63_9GAMM</name>
<protein>
    <submittedName>
        <fullName evidence="16">TonB-dependent receptor</fullName>
    </submittedName>
</protein>
<keyword evidence="8 12" id="KW-0798">TonB box</keyword>
<evidence type="ECO:0000313" key="16">
    <source>
        <dbReference type="EMBL" id="MFC3034109.1"/>
    </source>
</evidence>
<evidence type="ECO:0000256" key="1">
    <source>
        <dbReference type="ARBA" id="ARBA00004571"/>
    </source>
</evidence>
<evidence type="ECO:0000313" key="17">
    <source>
        <dbReference type="Proteomes" id="UP001595453"/>
    </source>
</evidence>
<evidence type="ECO:0000256" key="7">
    <source>
        <dbReference type="ARBA" id="ARBA00023065"/>
    </source>
</evidence>
<organism evidence="16 17">
    <name type="scientific">Pseudoalteromonas fenneropenaei</name>
    <dbReference type="NCBI Taxonomy" id="1737459"/>
    <lineage>
        <taxon>Bacteria</taxon>
        <taxon>Pseudomonadati</taxon>
        <taxon>Pseudomonadota</taxon>
        <taxon>Gammaproteobacteria</taxon>
        <taxon>Alteromonadales</taxon>
        <taxon>Pseudoalteromonadaceae</taxon>
        <taxon>Pseudoalteromonas</taxon>
    </lineage>
</organism>
<dbReference type="InterPro" id="IPR036942">
    <property type="entry name" value="Beta-barrel_TonB_sf"/>
</dbReference>
<evidence type="ECO:0000256" key="8">
    <source>
        <dbReference type="ARBA" id="ARBA00023077"/>
    </source>
</evidence>
<dbReference type="InterPro" id="IPR039426">
    <property type="entry name" value="TonB-dep_rcpt-like"/>
</dbReference>
<keyword evidence="10 11" id="KW-0998">Cell outer membrane</keyword>
<dbReference type="PROSITE" id="PS52016">
    <property type="entry name" value="TONB_DEPENDENT_REC_3"/>
    <property type="match status" value="1"/>
</dbReference>
<dbReference type="EMBL" id="JBHRSD010000031">
    <property type="protein sequence ID" value="MFC3034109.1"/>
    <property type="molecule type" value="Genomic_DNA"/>
</dbReference>
<dbReference type="InterPro" id="IPR012910">
    <property type="entry name" value="Plug_dom"/>
</dbReference>
<keyword evidence="5 11" id="KW-0812">Transmembrane</keyword>
<evidence type="ECO:0000259" key="15">
    <source>
        <dbReference type="Pfam" id="PF07715"/>
    </source>
</evidence>
<dbReference type="Pfam" id="PF07715">
    <property type="entry name" value="Plug"/>
    <property type="match status" value="1"/>
</dbReference>
<sequence length="695" mass="77082">MKRQLSVLACTIIPLIYAPLACANAEQGFETIEVTGDFRAESLMTLSASASVFTPTEVQQRGALHLENLLNQAANINFTAGASRGKFIQMRGIGLRSQFVDPINPSVALLIDGINYAGLGGASLLFDAEQVEIYRGPQGTRFGADALAGVVQIRSVTPTTEPSLKLQLGAGNYDSWQAGIAAGTGLGEDTAARVSFYQQKSDGYVDNLYLNRPTQGLDEAVARFALTSQLSPSLNSQLVVHAIDINNGYDGFTLDNSRHSVADQPGQDNQDSVVFSLTNHFTGAELFDLKLTLTGLDADMLYSYDEDWVCNDASQATLCSAGLHDWGYSSTDSYEREREDISLDLQLSGKQHNWVSGFYLQRRDVDLTRQYTWLASDFDSLYQVDNFALYGQYITALSDKTELITGLRAEHYAGDYRDSYLNDLSTDDTMFGGKIAIEHQVLPKTMLYTSLTRGFKAGGVNSEALAKAQDEGLSLPADKQSFAPEYLWNAEFGVRGVSLDDKHRLRLTAFYMYREDMQLKAWKVQDQKFAGYIDNADGGRSYGLEIEGRYDFTSQFALNYSLGYLDSKIKGFVSQSGLDQEGRAQAQAPKYQYALTAYYAIDNNWLLNIGVEGKDNYYFSDSHNSQAPSQNLVNLGASYQAANWSVTAYMRNALDKDVPVRGFEFGNDPRDEYATHTYVQWGEPRVWGVTFKYEL</sequence>
<evidence type="ECO:0000256" key="11">
    <source>
        <dbReference type="PROSITE-ProRule" id="PRU01360"/>
    </source>
</evidence>
<keyword evidence="9 11" id="KW-0472">Membrane</keyword>
<keyword evidence="6" id="KW-0408">Iron</keyword>
<comment type="caution">
    <text evidence="16">The sequence shown here is derived from an EMBL/GenBank/DDBJ whole genome shotgun (WGS) entry which is preliminary data.</text>
</comment>
<evidence type="ECO:0000259" key="14">
    <source>
        <dbReference type="Pfam" id="PF00593"/>
    </source>
</evidence>
<feature type="chain" id="PRO_5046830689" evidence="13">
    <location>
        <begin position="24"/>
        <end position="695"/>
    </location>
</feature>
<proteinExistence type="inferred from homology"/>
<gene>
    <name evidence="16" type="ORF">ACFOEE_16510</name>
</gene>
<keyword evidence="13" id="KW-0732">Signal</keyword>
<dbReference type="SUPFAM" id="SSF56935">
    <property type="entry name" value="Porins"/>
    <property type="match status" value="1"/>
</dbReference>
<evidence type="ECO:0000256" key="3">
    <source>
        <dbReference type="ARBA" id="ARBA00022452"/>
    </source>
</evidence>
<dbReference type="Proteomes" id="UP001595453">
    <property type="component" value="Unassembled WGS sequence"/>
</dbReference>
<evidence type="ECO:0000256" key="10">
    <source>
        <dbReference type="ARBA" id="ARBA00023237"/>
    </source>
</evidence>
<feature type="domain" description="TonB-dependent receptor-like beta-barrel" evidence="14">
    <location>
        <begin position="247"/>
        <end position="652"/>
    </location>
</feature>
<keyword evidence="16" id="KW-0675">Receptor</keyword>
<keyword evidence="17" id="KW-1185">Reference proteome</keyword>
<keyword evidence="7" id="KW-0406">Ion transport</keyword>
<evidence type="ECO:0000256" key="2">
    <source>
        <dbReference type="ARBA" id="ARBA00022448"/>
    </source>
</evidence>
<dbReference type="Pfam" id="PF00593">
    <property type="entry name" value="TonB_dep_Rec_b-barrel"/>
    <property type="match status" value="1"/>
</dbReference>
<dbReference type="InterPro" id="IPR000531">
    <property type="entry name" value="Beta-barrel_TonB"/>
</dbReference>
<evidence type="ECO:0000256" key="6">
    <source>
        <dbReference type="ARBA" id="ARBA00023004"/>
    </source>
</evidence>
<evidence type="ECO:0000256" key="9">
    <source>
        <dbReference type="ARBA" id="ARBA00023136"/>
    </source>
</evidence>
<evidence type="ECO:0000256" key="13">
    <source>
        <dbReference type="SAM" id="SignalP"/>
    </source>
</evidence>
<keyword evidence="4" id="KW-0410">Iron transport</keyword>
<dbReference type="PANTHER" id="PTHR32552">
    <property type="entry name" value="FERRICHROME IRON RECEPTOR-RELATED"/>
    <property type="match status" value="1"/>
</dbReference>
<comment type="similarity">
    <text evidence="11 12">Belongs to the TonB-dependent receptor family.</text>
</comment>
<keyword evidence="3 11" id="KW-1134">Transmembrane beta strand</keyword>
<dbReference type="RefSeq" id="WP_377126783.1">
    <property type="nucleotide sequence ID" value="NZ_JBHRSD010000031.1"/>
</dbReference>
<feature type="signal peptide" evidence="13">
    <location>
        <begin position="1"/>
        <end position="23"/>
    </location>
</feature>
<dbReference type="Gene3D" id="2.40.170.20">
    <property type="entry name" value="TonB-dependent receptor, beta-barrel domain"/>
    <property type="match status" value="1"/>
</dbReference>
<reference evidence="17" key="1">
    <citation type="journal article" date="2019" name="Int. J. Syst. Evol. Microbiol.">
        <title>The Global Catalogue of Microorganisms (GCM) 10K type strain sequencing project: providing services to taxonomists for standard genome sequencing and annotation.</title>
        <authorList>
            <consortium name="The Broad Institute Genomics Platform"/>
            <consortium name="The Broad Institute Genome Sequencing Center for Infectious Disease"/>
            <person name="Wu L."/>
            <person name="Ma J."/>
        </authorList>
    </citation>
    <scope>NUCLEOTIDE SEQUENCE [LARGE SCALE GENOMIC DNA]</scope>
    <source>
        <strain evidence="17">KCTC 42730</strain>
    </source>
</reference>
<feature type="domain" description="TonB-dependent receptor plug" evidence="15">
    <location>
        <begin position="43"/>
        <end position="150"/>
    </location>
</feature>
<dbReference type="PANTHER" id="PTHR32552:SF81">
    <property type="entry name" value="TONB-DEPENDENT OUTER MEMBRANE RECEPTOR"/>
    <property type="match status" value="1"/>
</dbReference>
<evidence type="ECO:0000256" key="4">
    <source>
        <dbReference type="ARBA" id="ARBA00022496"/>
    </source>
</evidence>
<comment type="subcellular location">
    <subcellularLocation>
        <location evidence="1 11">Cell outer membrane</location>
        <topology evidence="1 11">Multi-pass membrane protein</topology>
    </subcellularLocation>
</comment>
<evidence type="ECO:0000256" key="12">
    <source>
        <dbReference type="RuleBase" id="RU003357"/>
    </source>
</evidence>
<evidence type="ECO:0000256" key="5">
    <source>
        <dbReference type="ARBA" id="ARBA00022692"/>
    </source>
</evidence>